<feature type="chain" id="PRO_5043560871" evidence="1">
    <location>
        <begin position="21"/>
        <end position="173"/>
    </location>
</feature>
<proteinExistence type="predicted"/>
<dbReference type="AlphaFoldDB" id="A0AAU9QPU4"/>
<sequence>MTRFVGQVICLTLVLHPALASSGVKRYDVHEHHMEEEDHRLPLVRLGVEKPPRPNSSVDSRTISGIDTNFNGVRDSAERELYDLLKPTKRLKEGDFEEVLRLAALITPHEPIQPRSLYHDEINCQYNKLPFYIRSRLSLSSLIDIMINNSKRKFAFKESSVLAGDHELIFTCK</sequence>
<dbReference type="Proteomes" id="UP001295462">
    <property type="component" value="Unassembled WGS sequence"/>
</dbReference>
<evidence type="ECO:0000256" key="1">
    <source>
        <dbReference type="SAM" id="SignalP"/>
    </source>
</evidence>
<name>A0AAU9QPU4_9VIBR</name>
<dbReference type="EMBL" id="CAKMUD010000086">
    <property type="protein sequence ID" value="CAH1597308.1"/>
    <property type="molecule type" value="Genomic_DNA"/>
</dbReference>
<comment type="caution">
    <text evidence="2">The sequence shown here is derived from an EMBL/GenBank/DDBJ whole genome shotgun (WGS) entry which is preliminary data.</text>
</comment>
<reference evidence="2" key="1">
    <citation type="submission" date="2022-01" db="EMBL/GenBank/DDBJ databases">
        <authorList>
            <person name="Lagorce A."/>
        </authorList>
    </citation>
    <scope>NUCLEOTIDE SEQUENCE</scope>
    <source>
        <strain evidence="2">Th15_F1_A12</strain>
    </source>
</reference>
<accession>A0AAU9QPU4</accession>
<dbReference type="RefSeq" id="WP_409589372.1">
    <property type="nucleotide sequence ID" value="NZ_CAKMTZ010000085.1"/>
</dbReference>
<protein>
    <submittedName>
        <fullName evidence="2">Uncharacterized protein</fullName>
    </submittedName>
</protein>
<evidence type="ECO:0000313" key="3">
    <source>
        <dbReference type="Proteomes" id="UP001295462"/>
    </source>
</evidence>
<keyword evidence="1" id="KW-0732">Signal</keyword>
<evidence type="ECO:0000313" key="2">
    <source>
        <dbReference type="EMBL" id="CAH1597308.1"/>
    </source>
</evidence>
<feature type="signal peptide" evidence="1">
    <location>
        <begin position="1"/>
        <end position="20"/>
    </location>
</feature>
<gene>
    <name evidence="2" type="ORF">THF1A12_320005</name>
</gene>
<organism evidence="2 3">
    <name type="scientific">Vibrio jasicida</name>
    <dbReference type="NCBI Taxonomy" id="766224"/>
    <lineage>
        <taxon>Bacteria</taxon>
        <taxon>Pseudomonadati</taxon>
        <taxon>Pseudomonadota</taxon>
        <taxon>Gammaproteobacteria</taxon>
        <taxon>Vibrionales</taxon>
        <taxon>Vibrionaceae</taxon>
        <taxon>Vibrio</taxon>
    </lineage>
</organism>